<evidence type="ECO:0000256" key="3">
    <source>
        <dbReference type="ARBA" id="ARBA00023237"/>
    </source>
</evidence>
<evidence type="ECO:0000256" key="2">
    <source>
        <dbReference type="ARBA" id="ARBA00022692"/>
    </source>
</evidence>
<organism evidence="8 9">
    <name type="scientific">Almyronema epifaneia S1</name>
    <dbReference type="NCBI Taxonomy" id="2991925"/>
    <lineage>
        <taxon>Bacteria</taxon>
        <taxon>Bacillati</taxon>
        <taxon>Cyanobacteriota</taxon>
        <taxon>Cyanophyceae</taxon>
        <taxon>Nodosilineales</taxon>
        <taxon>Nodosilineaceae</taxon>
        <taxon>Almyronema</taxon>
        <taxon>Almyronema epifaneia</taxon>
    </lineage>
</organism>
<feature type="domain" description="Haemolysin activator HlyB C-terminal" evidence="6">
    <location>
        <begin position="215"/>
        <end position="531"/>
    </location>
</feature>
<keyword evidence="5" id="KW-0732">Signal</keyword>
<gene>
    <name evidence="8" type="ORF">ACFVKH_20635</name>
</gene>
<keyword evidence="1" id="KW-0472">Membrane</keyword>
<evidence type="ECO:0000256" key="1">
    <source>
        <dbReference type="ARBA" id="ARBA00022452"/>
    </source>
</evidence>
<dbReference type="Pfam" id="PF08479">
    <property type="entry name" value="POTRA_2"/>
    <property type="match status" value="1"/>
</dbReference>
<accession>A0ABW6IKC3</accession>
<dbReference type="InterPro" id="IPR013686">
    <property type="entry name" value="Polypept-transport_assoc_ShlB"/>
</dbReference>
<dbReference type="RefSeq" id="WP_377968306.1">
    <property type="nucleotide sequence ID" value="NZ_JBHZOL010000133.1"/>
</dbReference>
<keyword evidence="3" id="KW-0998">Cell outer membrane</keyword>
<dbReference type="PANTHER" id="PTHR34597:SF3">
    <property type="entry name" value="OUTER MEMBRANE TRANSPORTER CDIB"/>
    <property type="match status" value="1"/>
</dbReference>
<dbReference type="InterPro" id="IPR005565">
    <property type="entry name" value="Hemolysn_activator_HlyB_C"/>
</dbReference>
<evidence type="ECO:0000259" key="7">
    <source>
        <dbReference type="Pfam" id="PF08479"/>
    </source>
</evidence>
<feature type="signal peptide" evidence="5">
    <location>
        <begin position="1"/>
        <end position="22"/>
    </location>
</feature>
<protein>
    <submittedName>
        <fullName evidence="8">ShlB/FhaC/HecB family hemolysin secretion/activation protein</fullName>
    </submittedName>
</protein>
<dbReference type="Proteomes" id="UP001600165">
    <property type="component" value="Unassembled WGS sequence"/>
</dbReference>
<evidence type="ECO:0000256" key="5">
    <source>
        <dbReference type="SAM" id="SignalP"/>
    </source>
</evidence>
<evidence type="ECO:0000313" key="8">
    <source>
        <dbReference type="EMBL" id="MFE4108688.1"/>
    </source>
</evidence>
<evidence type="ECO:0000256" key="4">
    <source>
        <dbReference type="SAM" id="MobiDB-lite"/>
    </source>
</evidence>
<sequence length="573" mass="62522">MMFALLPAIAFSTSLFPSPVLASVLAQSLPSDITPTLPPQPQEPIPEPRPLPSPADLLPLPPVIAPPDAEWDVPGTVVVEQFRVVGSTVFSEAELSRATAPYTNRPLTFAELFAARSAVTQLYVEAGYITSGAYLPTDQVISEGIVEIRVVEGTLEAIAIEGLERLNPNYVRSRIAVAADSPLNVNRLIEGLQLLQLDPLIESLSADLAAGTQTGESLLTVTVAEADSTRADLILDNGRSPTVGTFRRRAQLSEGNLLGLGDRLVLGYSQTEGSDAWDISYTVPFNAHNGTIGLLYSTSDSRVIEADFDILDIESDAEGVELTLRQPVWQTPSQAFALAITLSHDVSRSTFQLPGTERLGFPTPGADAGGEIQITALRFSQDWTQRRADQVIAVRSQFNLGTDWFEATLNENDQPDSHFFSWQGQAQWVQLLARDTLLLARFNTQLADRPLLSLEQFRLGGEGSVRGYRQDRTTADSGLFASLEVRLPILRIPEWESLVQLTPFVDYGLAWNRGDRPNPEADQLASIGLGLLWQASDRFTARLDWGIPLIDDNAEGDSLQESGLLFTLSGQLF</sequence>
<comment type="caution">
    <text evidence="8">The sequence shown here is derived from an EMBL/GenBank/DDBJ whole genome shotgun (WGS) entry which is preliminary data.</text>
</comment>
<evidence type="ECO:0000259" key="6">
    <source>
        <dbReference type="Pfam" id="PF03865"/>
    </source>
</evidence>
<proteinExistence type="predicted"/>
<keyword evidence="9" id="KW-1185">Reference proteome</keyword>
<reference evidence="8 9" key="1">
    <citation type="submission" date="2024-10" db="EMBL/GenBank/DDBJ databases">
        <authorList>
            <person name="Ratan Roy A."/>
            <person name="Morales Sandoval P.H."/>
            <person name="De Los Santos Villalobos S."/>
            <person name="Chakraborty S."/>
            <person name="Mukherjee J."/>
        </authorList>
    </citation>
    <scope>NUCLEOTIDE SEQUENCE [LARGE SCALE GENOMIC DNA]</scope>
    <source>
        <strain evidence="8 9">S1</strain>
    </source>
</reference>
<name>A0ABW6IKC3_9CYAN</name>
<dbReference type="PANTHER" id="PTHR34597">
    <property type="entry name" value="SLR1661 PROTEIN"/>
    <property type="match status" value="1"/>
</dbReference>
<dbReference type="EMBL" id="JBHZOL010000133">
    <property type="protein sequence ID" value="MFE4108688.1"/>
    <property type="molecule type" value="Genomic_DNA"/>
</dbReference>
<feature type="domain" description="Polypeptide-transport-associated ShlB-type" evidence="7">
    <location>
        <begin position="79"/>
        <end position="153"/>
    </location>
</feature>
<dbReference type="Pfam" id="PF03865">
    <property type="entry name" value="ShlB"/>
    <property type="match status" value="1"/>
</dbReference>
<feature type="region of interest" description="Disordered" evidence="4">
    <location>
        <begin position="33"/>
        <end position="52"/>
    </location>
</feature>
<dbReference type="Gene3D" id="3.10.20.310">
    <property type="entry name" value="membrane protein fhac"/>
    <property type="match status" value="1"/>
</dbReference>
<keyword evidence="1" id="KW-1134">Transmembrane beta strand</keyword>
<feature type="compositionally biased region" description="Pro residues" evidence="4">
    <location>
        <begin position="36"/>
        <end position="52"/>
    </location>
</feature>
<dbReference type="InterPro" id="IPR051544">
    <property type="entry name" value="TPS_OM_transporter"/>
</dbReference>
<feature type="chain" id="PRO_5046598382" evidence="5">
    <location>
        <begin position="23"/>
        <end position="573"/>
    </location>
</feature>
<keyword evidence="2" id="KW-0812">Transmembrane</keyword>
<dbReference type="Gene3D" id="2.40.160.50">
    <property type="entry name" value="membrane protein fhac: a member of the omp85/tpsb transporter family"/>
    <property type="match status" value="1"/>
</dbReference>
<evidence type="ECO:0000313" key="9">
    <source>
        <dbReference type="Proteomes" id="UP001600165"/>
    </source>
</evidence>